<evidence type="ECO:0000256" key="1">
    <source>
        <dbReference type="SAM" id="MobiDB-lite"/>
    </source>
</evidence>
<proteinExistence type="predicted"/>
<dbReference type="SUPFAM" id="SSF55154">
    <property type="entry name" value="CYTH-like phosphatases"/>
    <property type="match status" value="1"/>
</dbReference>
<feature type="domain" description="CYTH" evidence="2">
    <location>
        <begin position="8"/>
        <end position="90"/>
    </location>
</feature>
<organism evidence="3 4">
    <name type="scientific">Flexivirga alba</name>
    <dbReference type="NCBI Taxonomy" id="702742"/>
    <lineage>
        <taxon>Bacteria</taxon>
        <taxon>Bacillati</taxon>
        <taxon>Actinomycetota</taxon>
        <taxon>Actinomycetes</taxon>
        <taxon>Micrococcales</taxon>
        <taxon>Dermacoccaceae</taxon>
        <taxon>Flexivirga</taxon>
    </lineage>
</organism>
<evidence type="ECO:0000313" key="3">
    <source>
        <dbReference type="EMBL" id="MFC6705013.1"/>
    </source>
</evidence>
<evidence type="ECO:0000313" key="4">
    <source>
        <dbReference type="Proteomes" id="UP001596298"/>
    </source>
</evidence>
<dbReference type="InterPro" id="IPR033469">
    <property type="entry name" value="CYTH-like_dom_sf"/>
</dbReference>
<dbReference type="Proteomes" id="UP001596298">
    <property type="component" value="Unassembled WGS sequence"/>
</dbReference>
<dbReference type="EMBL" id="JBHSWH010000001">
    <property type="protein sequence ID" value="MFC6705013.1"/>
    <property type="molecule type" value="Genomic_DNA"/>
</dbReference>
<evidence type="ECO:0000259" key="2">
    <source>
        <dbReference type="Pfam" id="PF01928"/>
    </source>
</evidence>
<protein>
    <submittedName>
        <fullName evidence="3">CYTH domain-containing protein</fullName>
    </submittedName>
</protein>
<dbReference type="Pfam" id="PF01928">
    <property type="entry name" value="CYTH"/>
    <property type="match status" value="1"/>
</dbReference>
<keyword evidence="4" id="KW-1185">Reference proteome</keyword>
<feature type="region of interest" description="Disordered" evidence="1">
    <location>
        <begin position="69"/>
        <end position="96"/>
    </location>
</feature>
<reference evidence="4" key="1">
    <citation type="journal article" date="2019" name="Int. J. Syst. Evol. Microbiol.">
        <title>The Global Catalogue of Microorganisms (GCM) 10K type strain sequencing project: providing services to taxonomists for standard genome sequencing and annotation.</title>
        <authorList>
            <consortium name="The Broad Institute Genomics Platform"/>
            <consortium name="The Broad Institute Genome Sequencing Center for Infectious Disease"/>
            <person name="Wu L."/>
            <person name="Ma J."/>
        </authorList>
    </citation>
    <scope>NUCLEOTIDE SEQUENCE [LARGE SCALE GENOMIC DNA]</scope>
    <source>
        <strain evidence="4">CCUG 58127</strain>
    </source>
</reference>
<dbReference type="Gene3D" id="2.40.320.10">
    <property type="entry name" value="Hypothetical Protein Pfu-838710-001"/>
    <property type="match status" value="1"/>
</dbReference>
<sequence>MADVARHLEVERKFTLADREAPDPASWPGVTSVSEPVRHELDALYYDTGDVRLAGAGVTLRRRVGGADDGWHLKVPGESEGRFEHGLPLGEASDGPPEEFVAQVAHLTGESRCSRSAGCGRPGWSGWSTDRRGRWRACVTTA</sequence>
<dbReference type="InterPro" id="IPR023577">
    <property type="entry name" value="CYTH_domain"/>
</dbReference>
<feature type="compositionally biased region" description="Basic and acidic residues" evidence="1">
    <location>
        <begin position="69"/>
        <end position="85"/>
    </location>
</feature>
<name>A0ABW2ADS2_9MICO</name>
<gene>
    <name evidence="3" type="ORF">ACFQDH_06955</name>
</gene>
<accession>A0ABW2ADS2</accession>
<comment type="caution">
    <text evidence="3">The sequence shown here is derived from an EMBL/GenBank/DDBJ whole genome shotgun (WGS) entry which is preliminary data.</text>
</comment>
<dbReference type="RefSeq" id="WP_382399771.1">
    <property type="nucleotide sequence ID" value="NZ_JBHSWH010000001.1"/>
</dbReference>
<dbReference type="CDD" id="cd07374">
    <property type="entry name" value="CYTH-like_Pase"/>
    <property type="match status" value="1"/>
</dbReference>